<reference evidence="2 3" key="1">
    <citation type="submission" date="2018-02" db="EMBL/GenBank/DDBJ databases">
        <title>8 Nocardia nova and 1 Nocardia cyriacigeorgica strain used for evolution to TMP-SMX.</title>
        <authorList>
            <person name="Mehta H."/>
            <person name="Weng J."/>
            <person name="Shamoo Y."/>
        </authorList>
    </citation>
    <scope>NUCLEOTIDE SEQUENCE [LARGE SCALE GENOMIC DNA]</scope>
    <source>
        <strain evidence="2 3">BAA2227</strain>
    </source>
</reference>
<dbReference type="InterPro" id="IPR005152">
    <property type="entry name" value="Lipase_secreted"/>
</dbReference>
<evidence type="ECO:0000313" key="3">
    <source>
        <dbReference type="Proteomes" id="UP000238356"/>
    </source>
</evidence>
<evidence type="ECO:0008006" key="4">
    <source>
        <dbReference type="Google" id="ProtNLM"/>
    </source>
</evidence>
<dbReference type="GO" id="GO:0004806">
    <property type="term" value="F:triacylglycerol lipase activity"/>
    <property type="evidence" value="ECO:0007669"/>
    <property type="project" value="InterPro"/>
</dbReference>
<feature type="compositionally biased region" description="Low complexity" evidence="1">
    <location>
        <begin position="10"/>
        <end position="34"/>
    </location>
</feature>
<dbReference type="GO" id="GO:0016042">
    <property type="term" value="P:lipid catabolic process"/>
    <property type="evidence" value="ECO:0007669"/>
    <property type="project" value="InterPro"/>
</dbReference>
<dbReference type="InterPro" id="IPR029058">
    <property type="entry name" value="AB_hydrolase_fold"/>
</dbReference>
<feature type="compositionally biased region" description="Low complexity" evidence="1">
    <location>
        <begin position="140"/>
        <end position="151"/>
    </location>
</feature>
<feature type="compositionally biased region" description="Basic residues" evidence="1">
    <location>
        <begin position="575"/>
        <end position="588"/>
    </location>
</feature>
<dbReference type="Gene3D" id="3.40.50.1820">
    <property type="entry name" value="alpha/beta hydrolase"/>
    <property type="match status" value="1"/>
</dbReference>
<evidence type="ECO:0000256" key="1">
    <source>
        <dbReference type="SAM" id="MobiDB-lite"/>
    </source>
</evidence>
<protein>
    <recommendedName>
        <fullName evidence="4">Lipase</fullName>
    </recommendedName>
</protein>
<evidence type="ECO:0000313" key="2">
    <source>
        <dbReference type="EMBL" id="PPJ31231.1"/>
    </source>
</evidence>
<dbReference type="EMBL" id="PSZD01000003">
    <property type="protein sequence ID" value="PPJ31231.1"/>
    <property type="molecule type" value="Genomic_DNA"/>
</dbReference>
<feature type="compositionally biased region" description="Pro residues" evidence="1">
    <location>
        <begin position="77"/>
        <end position="87"/>
    </location>
</feature>
<feature type="region of interest" description="Disordered" evidence="1">
    <location>
        <begin position="1"/>
        <end position="172"/>
    </location>
</feature>
<organism evidence="2 3">
    <name type="scientific">Nocardia nova</name>
    <dbReference type="NCBI Taxonomy" id="37330"/>
    <lineage>
        <taxon>Bacteria</taxon>
        <taxon>Bacillati</taxon>
        <taxon>Actinomycetota</taxon>
        <taxon>Actinomycetes</taxon>
        <taxon>Mycobacteriales</taxon>
        <taxon>Nocardiaceae</taxon>
        <taxon>Nocardia</taxon>
    </lineage>
</organism>
<accession>A0A2S6ABR7</accession>
<dbReference type="PANTHER" id="PTHR34853:SF1">
    <property type="entry name" value="LIPASE 5"/>
    <property type="match status" value="1"/>
</dbReference>
<dbReference type="SUPFAM" id="SSF53474">
    <property type="entry name" value="alpha/beta-Hydrolases"/>
    <property type="match status" value="1"/>
</dbReference>
<keyword evidence="3" id="KW-1185">Reference proteome</keyword>
<gene>
    <name evidence="2" type="ORF">C5F51_06470</name>
</gene>
<dbReference type="Proteomes" id="UP000238356">
    <property type="component" value="Unassembled WGS sequence"/>
</dbReference>
<sequence length="588" mass="60670">MGCALTLGQAAAAADPSSPTPAPTTAVPTTPSASDHGESSDPEQAVPPASGPDVPSASDGVAPSESGPAAPSTTDQPAPPASGPAAPPASTSPAPAAGEPDAASSEPNPAVTHKDPGPSAFQKWLDDTIPAPSSVLPGIGSAASDSGGASDPQALWNAIQSSPTGDPFFDQAPANLAQYAPGDVIESRDVSWPGVPMVFLTVLTPVQRAIQLKFRTTNSSGAPSFGTATLLLPFGRWTGPGSRPVLLNAPPINALNRRCTPGYVFSHGFDITTGGTGNDFVPSPTMWAASRNYAVVIPDHEGPLMAYAEPTVAGHIMLDTVRAVRRLMPDEFGESRFAMTGYSGGAIASYAAAMISREYAPELAPNLAGAAMGGLPVDYESFAKTFDGTYASGLMMTVTLALAREHPEILSRMNHLAQWAAISPLKDVCSSTMADIGVFVPFAAVANMADPLHTEFADMMFRRLSLKGKKAGMPIYVYNGVHDPWMPVAKAEAFYAEQCALGVPATKSIVGGEHILGYFDGFLGSTQWLGERLSGVPAPNACEVAPRADGAAPQGASNSAPSDVPRAEKPSAAPVRRKPSGADPRRHR</sequence>
<dbReference type="Pfam" id="PF03583">
    <property type="entry name" value="LIP"/>
    <property type="match status" value="1"/>
</dbReference>
<dbReference type="PANTHER" id="PTHR34853">
    <property type="match status" value="1"/>
</dbReference>
<feature type="region of interest" description="Disordered" evidence="1">
    <location>
        <begin position="544"/>
        <end position="588"/>
    </location>
</feature>
<name>A0A2S6ABR7_9NOCA</name>
<comment type="caution">
    <text evidence="2">The sequence shown here is derived from an EMBL/GenBank/DDBJ whole genome shotgun (WGS) entry which is preliminary data.</text>
</comment>
<dbReference type="Gene3D" id="1.10.260.130">
    <property type="match status" value="1"/>
</dbReference>
<feature type="compositionally biased region" description="Low complexity" evidence="1">
    <location>
        <begin position="88"/>
        <end position="97"/>
    </location>
</feature>
<proteinExistence type="predicted"/>
<dbReference type="AlphaFoldDB" id="A0A2S6ABR7"/>